<reference evidence="3" key="1">
    <citation type="submission" date="2017-09" db="EMBL/GenBank/DDBJ databases">
        <title>Depth-based differentiation of microbial function through sediment-hosted aquifers and enrichment of novel symbionts in the deep terrestrial subsurface.</title>
        <authorList>
            <person name="Probst A.J."/>
            <person name="Ladd B."/>
            <person name="Jarett J.K."/>
            <person name="Geller-Mcgrath D.E."/>
            <person name="Sieber C.M.K."/>
            <person name="Emerson J.B."/>
            <person name="Anantharaman K."/>
            <person name="Thomas B.C."/>
            <person name="Malmstrom R."/>
            <person name="Stieglmeier M."/>
            <person name="Klingl A."/>
            <person name="Woyke T."/>
            <person name="Ryan C.M."/>
            <person name="Banfield J.F."/>
        </authorList>
    </citation>
    <scope>NUCLEOTIDE SEQUENCE [LARGE SCALE GENOMIC DNA]</scope>
</reference>
<evidence type="ECO:0000313" key="2">
    <source>
        <dbReference type="EMBL" id="PIR97021.1"/>
    </source>
</evidence>
<accession>A0A2H0VD70</accession>
<evidence type="ECO:0000259" key="1">
    <source>
        <dbReference type="PROSITE" id="PS50801"/>
    </source>
</evidence>
<feature type="domain" description="STAS" evidence="1">
    <location>
        <begin position="29"/>
        <end position="113"/>
    </location>
</feature>
<dbReference type="AlphaFoldDB" id="A0A2H0VD70"/>
<dbReference type="SUPFAM" id="SSF52091">
    <property type="entry name" value="SpoIIaa-like"/>
    <property type="match status" value="1"/>
</dbReference>
<dbReference type="InterPro" id="IPR002645">
    <property type="entry name" value="STAS_dom"/>
</dbReference>
<dbReference type="PANTHER" id="PTHR33495">
    <property type="entry name" value="ANTI-SIGMA FACTOR ANTAGONIST TM_1081-RELATED-RELATED"/>
    <property type="match status" value="1"/>
</dbReference>
<evidence type="ECO:0000313" key="3">
    <source>
        <dbReference type="Proteomes" id="UP000230557"/>
    </source>
</evidence>
<organism evidence="2 3">
    <name type="scientific">Candidatus Doudnabacteria bacterium CG10_big_fil_rev_8_21_14_0_10_41_10</name>
    <dbReference type="NCBI Taxonomy" id="1974551"/>
    <lineage>
        <taxon>Bacteria</taxon>
        <taxon>Candidatus Doudnaibacteriota</taxon>
    </lineage>
</organism>
<protein>
    <submittedName>
        <fullName evidence="2">Anti-sigma factor antagonist</fullName>
    </submittedName>
</protein>
<dbReference type="PROSITE" id="PS50801">
    <property type="entry name" value="STAS"/>
    <property type="match status" value="1"/>
</dbReference>
<dbReference type="Pfam" id="PF01740">
    <property type="entry name" value="STAS"/>
    <property type="match status" value="1"/>
</dbReference>
<dbReference type="EMBL" id="PFAJ01000048">
    <property type="protein sequence ID" value="PIR97021.1"/>
    <property type="molecule type" value="Genomic_DNA"/>
</dbReference>
<dbReference type="PANTHER" id="PTHR33495:SF2">
    <property type="entry name" value="ANTI-SIGMA FACTOR ANTAGONIST TM_1081-RELATED"/>
    <property type="match status" value="1"/>
</dbReference>
<dbReference type="CDD" id="cd07043">
    <property type="entry name" value="STAS_anti-anti-sigma_factors"/>
    <property type="match status" value="1"/>
</dbReference>
<comment type="caution">
    <text evidence="2">The sequence shown here is derived from an EMBL/GenBank/DDBJ whole genome shotgun (WGS) entry which is preliminary data.</text>
</comment>
<sequence length="114" mass="12503">MSLKITRHMVGNIAILDCDNKITLGEGSKKLSEAIREMICDGYTRLVLDLAKVTNIDASGIGELVSGFVLVANHGGEIKLLHLTKRAKSLLQTTKLYSVFEVFEDETIAVSSFF</sequence>
<dbReference type="GO" id="GO:0043856">
    <property type="term" value="F:anti-sigma factor antagonist activity"/>
    <property type="evidence" value="ECO:0007669"/>
    <property type="project" value="TreeGrafter"/>
</dbReference>
<proteinExistence type="predicted"/>
<dbReference type="Gene3D" id="3.30.750.24">
    <property type="entry name" value="STAS domain"/>
    <property type="match status" value="1"/>
</dbReference>
<dbReference type="InterPro" id="IPR036513">
    <property type="entry name" value="STAS_dom_sf"/>
</dbReference>
<gene>
    <name evidence="2" type="ORF">COT91_03530</name>
</gene>
<name>A0A2H0VD70_9BACT</name>
<dbReference type="Proteomes" id="UP000230557">
    <property type="component" value="Unassembled WGS sequence"/>
</dbReference>